<accession>A0ABT2EZ65</accession>
<evidence type="ECO:0000256" key="1">
    <source>
        <dbReference type="SAM" id="Coils"/>
    </source>
</evidence>
<evidence type="ECO:0008006" key="4">
    <source>
        <dbReference type="Google" id="ProtNLM"/>
    </source>
</evidence>
<comment type="caution">
    <text evidence="2">The sequence shown here is derived from an EMBL/GenBank/DDBJ whole genome shotgun (WGS) entry which is preliminary data.</text>
</comment>
<evidence type="ECO:0000313" key="3">
    <source>
        <dbReference type="Proteomes" id="UP001205609"/>
    </source>
</evidence>
<evidence type="ECO:0000313" key="2">
    <source>
        <dbReference type="EMBL" id="MCS4485513.1"/>
    </source>
</evidence>
<dbReference type="EMBL" id="JANUXY010000001">
    <property type="protein sequence ID" value="MCS4485513.1"/>
    <property type="molecule type" value="Genomic_DNA"/>
</dbReference>
<keyword evidence="3" id="KW-1185">Reference proteome</keyword>
<dbReference type="PROSITE" id="PS51257">
    <property type="entry name" value="PROKAR_LIPOPROTEIN"/>
    <property type="match status" value="1"/>
</dbReference>
<feature type="coiled-coil region" evidence="1">
    <location>
        <begin position="26"/>
        <end position="71"/>
    </location>
</feature>
<reference evidence="2 3" key="1">
    <citation type="journal article" date="2023" name="Int. J. Syst. Evol. Microbiol.">
        <title>Streptococcus sciuri sp. nov., Staphylococcus marylandisciuri sp. nov. and Staphylococcus americanisciuri sp. nov., isolated from faeces of eastern grey squirrel (Sciurus carolinensis).</title>
        <authorList>
            <person name="Volokhov D.V."/>
            <person name="Zagorodnyaya T.A."/>
            <person name="Furtak V.A."/>
            <person name="Nattanmai G."/>
            <person name="Randall L."/>
            <person name="Jose S."/>
            <person name="Gao Y."/>
            <person name="Eisenberg T."/>
            <person name="Delmonte P."/>
            <person name="Blom J."/>
            <person name="Mitchell K.K."/>
        </authorList>
    </citation>
    <scope>NUCLEOTIDE SEQUENCE [LARGE SCALE GENOMIC DNA]</scope>
    <source>
        <strain evidence="2 3">GRT3</strain>
    </source>
</reference>
<dbReference type="RefSeq" id="WP_259197973.1">
    <property type="nucleotide sequence ID" value="NZ_JANUXY010000001.1"/>
</dbReference>
<dbReference type="Proteomes" id="UP001205609">
    <property type="component" value="Unassembled WGS sequence"/>
</dbReference>
<protein>
    <recommendedName>
        <fullName evidence="4">Lipoprotein</fullName>
    </recommendedName>
</protein>
<keyword evidence="1" id="KW-0175">Coiled coil</keyword>
<name>A0ABT2EZ65_9STAP</name>
<proteinExistence type="predicted"/>
<sequence length="201" mass="22659">MKRLLFLSFGSVMLLTACGSQNLLPLEEQSTELQEKNHELKLENQSLKNENAKKEKQLAGLEKDAKNTKQANTNHKIASYYDASSEYFSTVTSIINAYQSLDKDIVQNKKNKELLGKLDAVIDDHDVAVDQYQDAIAGLDVVKKDDNVKKQHKEVQGVQQKIHKSLETIRKGYANKDATMINKGRHELVSIKVKSDAETDK</sequence>
<gene>
    <name evidence="2" type="ORF">NXS11_01245</name>
</gene>
<organism evidence="2 3">
    <name type="scientific">Staphylococcus americanisciuri</name>
    <dbReference type="NCBI Taxonomy" id="2973940"/>
    <lineage>
        <taxon>Bacteria</taxon>
        <taxon>Bacillati</taxon>
        <taxon>Bacillota</taxon>
        <taxon>Bacilli</taxon>
        <taxon>Bacillales</taxon>
        <taxon>Staphylococcaceae</taxon>
        <taxon>Staphylococcus</taxon>
    </lineage>
</organism>